<keyword evidence="5" id="KW-0998">Cell outer membrane</keyword>
<dbReference type="InterPro" id="IPR012944">
    <property type="entry name" value="SusD_RagB_dom"/>
</dbReference>
<comment type="similarity">
    <text evidence="2">Belongs to the SusD family.</text>
</comment>
<evidence type="ECO:0000256" key="5">
    <source>
        <dbReference type="ARBA" id="ARBA00023237"/>
    </source>
</evidence>
<dbReference type="Proteomes" id="UP000306918">
    <property type="component" value="Unassembled WGS sequence"/>
</dbReference>
<dbReference type="OrthoDB" id="5694214at2"/>
<comment type="caution">
    <text evidence="8">The sequence shown here is derived from an EMBL/GenBank/DDBJ whole genome shotgun (WGS) entry which is preliminary data.</text>
</comment>
<name>A0A4S8HKQ5_9BACT</name>
<evidence type="ECO:0000313" key="8">
    <source>
        <dbReference type="EMBL" id="THU34929.1"/>
    </source>
</evidence>
<keyword evidence="3" id="KW-0732">Signal</keyword>
<keyword evidence="9" id="KW-1185">Reference proteome</keyword>
<dbReference type="Gene3D" id="1.25.40.390">
    <property type="match status" value="1"/>
</dbReference>
<evidence type="ECO:0000256" key="2">
    <source>
        <dbReference type="ARBA" id="ARBA00006275"/>
    </source>
</evidence>
<comment type="subcellular location">
    <subcellularLocation>
        <location evidence="1">Cell outer membrane</location>
    </subcellularLocation>
</comment>
<evidence type="ECO:0000259" key="7">
    <source>
        <dbReference type="Pfam" id="PF14322"/>
    </source>
</evidence>
<reference evidence="8 9" key="1">
    <citation type="submission" date="2019-04" db="EMBL/GenBank/DDBJ databases">
        <title>Niastella caeni sp. nov., isolated from activated sludge.</title>
        <authorList>
            <person name="Sheng M."/>
        </authorList>
    </citation>
    <scope>NUCLEOTIDE SEQUENCE [LARGE SCALE GENOMIC DNA]</scope>
    <source>
        <strain evidence="8 9">HX-2-15</strain>
    </source>
</reference>
<feature type="domain" description="SusD-like N-terminal" evidence="7">
    <location>
        <begin position="110"/>
        <end position="211"/>
    </location>
</feature>
<dbReference type="GO" id="GO:0009279">
    <property type="term" value="C:cell outer membrane"/>
    <property type="evidence" value="ECO:0007669"/>
    <property type="project" value="UniProtKB-SubCell"/>
</dbReference>
<feature type="domain" description="RagB/SusD" evidence="6">
    <location>
        <begin position="327"/>
        <end position="609"/>
    </location>
</feature>
<dbReference type="InterPro" id="IPR033985">
    <property type="entry name" value="SusD-like_N"/>
</dbReference>
<dbReference type="Pfam" id="PF14322">
    <property type="entry name" value="SusD-like_3"/>
    <property type="match status" value="1"/>
</dbReference>
<evidence type="ECO:0000259" key="6">
    <source>
        <dbReference type="Pfam" id="PF07980"/>
    </source>
</evidence>
<keyword evidence="4" id="KW-0472">Membrane</keyword>
<dbReference type="SUPFAM" id="SSF48452">
    <property type="entry name" value="TPR-like"/>
    <property type="match status" value="1"/>
</dbReference>
<evidence type="ECO:0000256" key="1">
    <source>
        <dbReference type="ARBA" id="ARBA00004442"/>
    </source>
</evidence>
<dbReference type="AlphaFoldDB" id="A0A4S8HKQ5"/>
<protein>
    <submittedName>
        <fullName evidence="8">RagB/SusD family nutrient uptake outer membrane protein</fullName>
    </submittedName>
</protein>
<sequence length="609" mass="68024">MYNYKRQLKKLLTILAVGSIFVSCTKSEGFLENKTAGLDEKQVFSDSLRTIQFLNGIYSDIGFSFNKGRWDTHGNTEQSVDDGEYGFSAAYRPSVMLYQGTLSATNLGTTRPTMIDFWEVPYTNIRRCNLLLRNLPATPLSAAMQSRMKGEAKCLRAWYYMQLMIAYGGVPNVGDSIFVITDKLNIPRSDYADLVTYVLNELNEAEALLPTPGAGFPAGYDNLDYGRVTKGTCLGLKSRLLLYAASPLFNGGAITTDGNIAKMVSYPTYSVSRWQAAADAAQAVINSGYYSLHVDNTTQAGFGFYKMFITRVNNEIIFGRYRPSNKDFEGFYNPPTRSGQNYTRATHNLAVCFPMINGKAITDPTSGYDPNNPYEGREPRFRYTLIYNGSRYATNSNTQGFVWTFTGTPGNPNGETNDKYAPGSNTGYYIRKMCDSSVAQGGSAAGPDRTWPLMRYAEMLLNYAEAINETGQTSLAYPKLAELRARAGIDPGIDNLYGMKAGMTQAEMRAFIQNERRIELAFEDHRWNDIRRWKIGMTLYNGGPNGYNTCMHVTRVGTGGNLTTGIGLTFTYAVENTIRQHVFRPEMYLLPIPDVELRKMPLMVQNPGW</sequence>
<dbReference type="EMBL" id="STFF01000007">
    <property type="protein sequence ID" value="THU34929.1"/>
    <property type="molecule type" value="Genomic_DNA"/>
</dbReference>
<evidence type="ECO:0000256" key="4">
    <source>
        <dbReference type="ARBA" id="ARBA00023136"/>
    </source>
</evidence>
<organism evidence="8 9">
    <name type="scientific">Niastella caeni</name>
    <dbReference type="NCBI Taxonomy" id="2569763"/>
    <lineage>
        <taxon>Bacteria</taxon>
        <taxon>Pseudomonadati</taxon>
        <taxon>Bacteroidota</taxon>
        <taxon>Chitinophagia</taxon>
        <taxon>Chitinophagales</taxon>
        <taxon>Chitinophagaceae</taxon>
        <taxon>Niastella</taxon>
    </lineage>
</organism>
<dbReference type="PROSITE" id="PS51257">
    <property type="entry name" value="PROKAR_LIPOPROTEIN"/>
    <property type="match status" value="1"/>
</dbReference>
<accession>A0A4S8HKQ5</accession>
<evidence type="ECO:0000313" key="9">
    <source>
        <dbReference type="Proteomes" id="UP000306918"/>
    </source>
</evidence>
<proteinExistence type="inferred from homology"/>
<dbReference type="InterPro" id="IPR011990">
    <property type="entry name" value="TPR-like_helical_dom_sf"/>
</dbReference>
<dbReference type="RefSeq" id="WP_136579572.1">
    <property type="nucleotide sequence ID" value="NZ_STFF01000007.1"/>
</dbReference>
<dbReference type="Pfam" id="PF07980">
    <property type="entry name" value="SusD_RagB"/>
    <property type="match status" value="1"/>
</dbReference>
<gene>
    <name evidence="8" type="ORF">FAM09_23340</name>
</gene>
<evidence type="ECO:0000256" key="3">
    <source>
        <dbReference type="ARBA" id="ARBA00022729"/>
    </source>
</evidence>